<gene>
    <name evidence="1" type="ORF">ICL16_03325</name>
</gene>
<comment type="caution">
    <text evidence="1">The sequence shown here is derived from an EMBL/GenBank/DDBJ whole genome shotgun (WGS) entry which is preliminary data.</text>
</comment>
<dbReference type="EMBL" id="JACXAE010000013">
    <property type="protein sequence ID" value="MBD2771179.1"/>
    <property type="molecule type" value="Genomic_DNA"/>
</dbReference>
<keyword evidence="2" id="KW-1185">Reference proteome</keyword>
<organism evidence="1 2">
    <name type="scientific">Iningainema tapete BLCC-T55</name>
    <dbReference type="NCBI Taxonomy" id="2748662"/>
    <lineage>
        <taxon>Bacteria</taxon>
        <taxon>Bacillati</taxon>
        <taxon>Cyanobacteriota</taxon>
        <taxon>Cyanophyceae</taxon>
        <taxon>Nostocales</taxon>
        <taxon>Scytonemataceae</taxon>
        <taxon>Iningainema tapete</taxon>
    </lineage>
</organism>
<reference evidence="1" key="1">
    <citation type="submission" date="2020-09" db="EMBL/GenBank/DDBJ databases">
        <title>Iningainema tapete sp. nov. (Scytonemataceae, Cyanobacteria) from greenhouses in central Florida (USA) produces two types of nodularin with biosynthetic potential for microcystin-LR and anabaenopeptins.</title>
        <authorList>
            <person name="Berthold D.E."/>
            <person name="Lefler F.W."/>
            <person name="Huang I.-S."/>
            <person name="Abdulla H."/>
            <person name="Zimba P.V."/>
            <person name="Laughinghouse H.D. IV."/>
        </authorList>
    </citation>
    <scope>NUCLEOTIDE SEQUENCE</scope>
    <source>
        <strain evidence="1">BLCCT55</strain>
    </source>
</reference>
<dbReference type="Proteomes" id="UP000629098">
    <property type="component" value="Unassembled WGS sequence"/>
</dbReference>
<name>A0A8J7C498_9CYAN</name>
<proteinExistence type="predicted"/>
<accession>A0A8J7C498</accession>
<dbReference type="AlphaFoldDB" id="A0A8J7C498"/>
<evidence type="ECO:0000313" key="2">
    <source>
        <dbReference type="Proteomes" id="UP000629098"/>
    </source>
</evidence>
<evidence type="ECO:0000313" key="1">
    <source>
        <dbReference type="EMBL" id="MBD2771179.1"/>
    </source>
</evidence>
<sequence>MTANQSARNVRLFIGGKDFTPCMISFQGSDSHLDSSGLISFTGSILLGNAIDFDESLDDRKNPTRFCRGVQVTLEVANSTGVLQRHPRGALRILTPKYDIEKQQLTLEVGDLIAVLNFKEPTDPDKADNKSSEGKPASYIITNLLQEAGITNISGNIASTIYNYPLNLSGSYLQSVGKLLYANNSYAWIDRYESFRIEPANIAPSIGSISMLIGRDEIWYKRLEGAESPCEIIKAVGTEMIVRPTPEYIEDTTEQYGLASTVDSTASNFDIVIKRTKRIQEWSKSQHIQKVTSLINAPMGLVIPKDLQSKNSSKLSLIRAEEQVEEWKYEQNAECKLKTKETKIYQPRATYFAEFLKARPDYIADISAFNLTKLIKETYEYDKKDRLKKITVDTYELRIIILNGTDEDWKKWIFPPEYLVKSGLKTEEWTELNKNTWKYSTNSYEPLVRVNPDLANESPDGIFTTKSNLVYAAGETKVSNSGQLVPPAPERCPPEYTIEENNIEEKAIFSDLCANNLKQRERTYTVDFLAGRVEPALRPGEVVVYAIGGGASSQASAQLQALAQREGRLLQGRYKGQELAMPLVDEIFNYSPLMTVRATEPDNTMQVYLADGASWVVSQMKALWSCDGIWVGTQVGGAVVPPYVEPKTLYLGQGQGIDFYPYPYLLATTYQQIELGQGQGLEASQLTWENFDWDSVDENTWNILGSSN</sequence>
<protein>
    <submittedName>
        <fullName evidence="1">Uncharacterized protein</fullName>
    </submittedName>
</protein>
<dbReference type="RefSeq" id="WP_190825469.1">
    <property type="nucleotide sequence ID" value="NZ_CAWPPI010000013.1"/>
</dbReference>